<reference evidence="2 3" key="1">
    <citation type="submission" date="2016-04" db="EMBL/GenBank/DDBJ databases">
        <title>Multiple horizontal gene transfer events from other fungi enriched the ability of the initially mycotrophic fungus Trichoderma (Ascomycota) to feed on dead plant biomass.</title>
        <authorList>
            <person name="Atanasova L."/>
            <person name="Chenthamara K."/>
            <person name="Zhang J."/>
            <person name="Grujic M."/>
            <person name="Henrissat B."/>
            <person name="Kuo A."/>
            <person name="Aertz A."/>
            <person name="Salamov A."/>
            <person name="Lipzen A."/>
            <person name="Labutti K."/>
            <person name="Barry K."/>
            <person name="Miao Y."/>
            <person name="Rahimi M.J."/>
            <person name="Shen Q."/>
            <person name="Grigoriev I.V."/>
            <person name="Kubicek C.P."/>
            <person name="Druzhinina I.S."/>
        </authorList>
    </citation>
    <scope>NUCLEOTIDE SEQUENCE [LARGE SCALE GENOMIC DNA]</scope>
    <source>
        <strain evidence="2 3">NJAU 4742</strain>
    </source>
</reference>
<dbReference type="AlphaFoldDB" id="A0A1T3D0U3"/>
<evidence type="ECO:0000313" key="2">
    <source>
        <dbReference type="EMBL" id="OPB46923.1"/>
    </source>
</evidence>
<dbReference type="SUPFAM" id="SSF48403">
    <property type="entry name" value="Ankyrin repeat"/>
    <property type="match status" value="1"/>
</dbReference>
<dbReference type="InterPro" id="IPR036770">
    <property type="entry name" value="Ankyrin_rpt-contain_sf"/>
</dbReference>
<evidence type="ECO:0000313" key="3">
    <source>
        <dbReference type="Proteomes" id="UP000191004"/>
    </source>
</evidence>
<dbReference type="Pfam" id="PF12796">
    <property type="entry name" value="Ank_2"/>
    <property type="match status" value="1"/>
</dbReference>
<organism evidence="2 3">
    <name type="scientific">Trichoderma guizhouense</name>
    <dbReference type="NCBI Taxonomy" id="1491466"/>
    <lineage>
        <taxon>Eukaryota</taxon>
        <taxon>Fungi</taxon>
        <taxon>Dikarya</taxon>
        <taxon>Ascomycota</taxon>
        <taxon>Pezizomycotina</taxon>
        <taxon>Sordariomycetes</taxon>
        <taxon>Hypocreomycetidae</taxon>
        <taxon>Hypocreales</taxon>
        <taxon>Hypocreaceae</taxon>
        <taxon>Trichoderma</taxon>
    </lineage>
</organism>
<keyword evidence="3" id="KW-1185">Reference proteome</keyword>
<dbReference type="InterPro" id="IPR002110">
    <property type="entry name" value="Ankyrin_rpt"/>
</dbReference>
<comment type="caution">
    <text evidence="2">The sequence shown here is derived from an EMBL/GenBank/DDBJ whole genome shotgun (WGS) entry which is preliminary data.</text>
</comment>
<dbReference type="PANTHER" id="PTHR47685:SF1">
    <property type="entry name" value="MAGNESIUM TRANSPORT PROTEIN CORA"/>
    <property type="match status" value="1"/>
</dbReference>
<accession>A0A1T3D0U3</accession>
<dbReference type="InterPro" id="IPR050829">
    <property type="entry name" value="CorA_MIT"/>
</dbReference>
<protein>
    <submittedName>
        <fullName evidence="2">Uncharacterized protein</fullName>
    </submittedName>
</protein>
<dbReference type="Proteomes" id="UP000191004">
    <property type="component" value="Unassembled WGS sequence"/>
</dbReference>
<gene>
    <name evidence="2" type="ORF">A0O28_0070470</name>
</gene>
<name>A0A1T3D0U3_9HYPO</name>
<feature type="coiled-coil region" evidence="1">
    <location>
        <begin position="378"/>
        <end position="409"/>
    </location>
</feature>
<dbReference type="EMBL" id="LVVK01000002">
    <property type="protein sequence ID" value="OPB46923.1"/>
    <property type="molecule type" value="Genomic_DNA"/>
</dbReference>
<dbReference type="SMART" id="SM00248">
    <property type="entry name" value="ANK"/>
    <property type="match status" value="3"/>
</dbReference>
<dbReference type="OrthoDB" id="4898535at2759"/>
<evidence type="ECO:0000256" key="1">
    <source>
        <dbReference type="SAM" id="Coils"/>
    </source>
</evidence>
<dbReference type="PANTHER" id="PTHR47685">
    <property type="entry name" value="MAGNESIUM TRANSPORT PROTEIN CORA"/>
    <property type="match status" value="1"/>
</dbReference>
<dbReference type="Gene3D" id="1.25.40.20">
    <property type="entry name" value="Ankyrin repeat-containing domain"/>
    <property type="match status" value="1"/>
</dbReference>
<proteinExistence type="predicted"/>
<sequence>MEDEFGMTPFSCAAFAGQISVVRRALHQRDSTKAREKATQGPSPLEAAALRGDVKIFISFFKLLKYFETLGDEISDLGKIPPLEKLPALEEKDIEDEIKRAVDNSQTAIIEKLIELRINDEADKEKWLDRQMVKAAEAGALSLVQVLKSSGANINSEVNMVVNGEVGHKTTPLMSAIHNNRAKVAEFLIIHGAGNEDALRTAVRNKQHSIIRALLQAGILVKGDFKMELLNLATGQKDSTTLMLLELEKGTGKLATSADLDPVVDEHFEATVVTFQEEEIPEFEELSVAKLMLKSNAAFQLNNKGNKFKWFHLPANNMKWVEALFGKIYHEDPSLAYKVLEPKRWVKRQHEGERGSPHARFMMPACHDFSEAFKDKKSENADQTVHRYQKKLNNQKKQKKLNKDKVSEDEDPFTAIMVDQLWLWILVDELGKAKAIVTCFPSRDWSDVGVKASAPAQIKSILDRRRTTDVLQSTRSYIQQRPDAVKTPYDLAGVIASRCSRALLDHSTDMLNFAEVYENSISDIMNEETLLFNRFNNLMQTRTKILDKFEEITKRDKGSEKDDSYQSSADMIVDNIQWLLQQDPIPKHSVGLCDKYRKDTLESEIPNIDDINNLKTRDGEENQEENLRKLLEKFGRFYVLDITREITLLSQIKDIQDELEMMKKVFREQNEVLKAMDRIIRTMEQRDSDSKDNMKPTTLDPQLHYRGVSRSRKMKEYDPDEIPDRFSDYDYSSSIDTLPMIARTPASGSEFQKHSYSSQSIIWGLGHQEHNLPLRTVSRHSNQIKQMLKRAKATNDALSSLVDLKQKQNNIIDTRTARIQAEQSHLMTLEAEKQSKTLMVFTVVTIVFVSP</sequence>
<keyword evidence="1" id="KW-0175">Coiled coil</keyword>